<dbReference type="InterPro" id="IPR052044">
    <property type="entry name" value="PKS_Associated_Protein"/>
</dbReference>
<dbReference type="Proteomes" id="UP000287830">
    <property type="component" value="Unassembled WGS sequence"/>
</dbReference>
<accession>A0A7U9L464</accession>
<dbReference type="PANTHER" id="PTHR36114">
    <property type="entry name" value="16.7 KDA PROTEIN IN WHIE LOCUS"/>
    <property type="match status" value="1"/>
</dbReference>
<dbReference type="OrthoDB" id="9794183at2"/>
<dbReference type="InterPro" id="IPR013096">
    <property type="entry name" value="Cupin_2"/>
</dbReference>
<dbReference type="RefSeq" id="WP_125048852.1">
    <property type="nucleotide sequence ID" value="NZ_BHZC01000001.1"/>
</dbReference>
<comment type="caution">
    <text evidence="2">The sequence shown here is derived from an EMBL/GenBank/DDBJ whole genome shotgun (WGS) entry which is preliminary data.</text>
</comment>
<organism evidence="2 3">
    <name type="scientific">Streptomyces chrestomyceticus JCM 4735</name>
    <dbReference type="NCBI Taxonomy" id="1306181"/>
    <lineage>
        <taxon>Bacteria</taxon>
        <taxon>Bacillati</taxon>
        <taxon>Actinomycetota</taxon>
        <taxon>Actinomycetes</taxon>
        <taxon>Kitasatosporales</taxon>
        <taxon>Streptomycetaceae</taxon>
        <taxon>Streptomyces</taxon>
    </lineage>
</organism>
<dbReference type="AlphaFoldDB" id="A0A7U9L464"/>
<dbReference type="PANTHER" id="PTHR36114:SF1">
    <property type="entry name" value="16.7 KDA PROTEIN IN WHIE LOCUS"/>
    <property type="match status" value="1"/>
</dbReference>
<dbReference type="SUPFAM" id="SSF51182">
    <property type="entry name" value="RmlC-like cupins"/>
    <property type="match status" value="1"/>
</dbReference>
<sequence length="118" mass="13229">MTTHHEVQHHAPAPVSVTDAIAALPGPYQQHTLAGVNDTTAVRLARFEGAFPWHHHDEDELFLCWDGTFRIELEGRDPVELKAGELFVVPRGTRHRPVAEETAHVLLIEHPDTKQYGS</sequence>
<dbReference type="GeneID" id="95626546"/>
<feature type="domain" description="Cupin type-2" evidence="1">
    <location>
        <begin position="50"/>
        <end position="107"/>
    </location>
</feature>
<dbReference type="CDD" id="cd02226">
    <property type="entry name" value="cupin_YdbB-like"/>
    <property type="match status" value="1"/>
</dbReference>
<proteinExistence type="predicted"/>
<evidence type="ECO:0000313" key="3">
    <source>
        <dbReference type="Proteomes" id="UP000287830"/>
    </source>
</evidence>
<dbReference type="Pfam" id="PF07883">
    <property type="entry name" value="Cupin_2"/>
    <property type="match status" value="1"/>
</dbReference>
<dbReference type="Gene3D" id="2.60.120.10">
    <property type="entry name" value="Jelly Rolls"/>
    <property type="match status" value="1"/>
</dbReference>
<protein>
    <submittedName>
        <fullName evidence="2">Cupin</fullName>
    </submittedName>
</protein>
<name>A0A7U9L464_9ACTN</name>
<dbReference type="EMBL" id="BHZC01000001">
    <property type="protein sequence ID" value="GCD40067.1"/>
    <property type="molecule type" value="Genomic_DNA"/>
</dbReference>
<evidence type="ECO:0000313" key="2">
    <source>
        <dbReference type="EMBL" id="GCD40067.1"/>
    </source>
</evidence>
<evidence type="ECO:0000259" key="1">
    <source>
        <dbReference type="Pfam" id="PF07883"/>
    </source>
</evidence>
<dbReference type="InterPro" id="IPR011051">
    <property type="entry name" value="RmlC_Cupin_sf"/>
</dbReference>
<gene>
    <name evidence="2" type="ORF">OEIGOIKO_07924</name>
</gene>
<reference evidence="2 3" key="1">
    <citation type="submission" date="2018-11" db="EMBL/GenBank/DDBJ databases">
        <title>Whole genome sequence of Streptomyces chrestomyceticus NBRC 13444(T).</title>
        <authorList>
            <person name="Komaki H."/>
            <person name="Tamura T."/>
        </authorList>
    </citation>
    <scope>NUCLEOTIDE SEQUENCE [LARGE SCALE GENOMIC DNA]</scope>
    <source>
        <strain evidence="2 3">NBRC 13444</strain>
    </source>
</reference>
<dbReference type="InterPro" id="IPR014710">
    <property type="entry name" value="RmlC-like_jellyroll"/>
</dbReference>